<dbReference type="OrthoDB" id="5978656at2759"/>
<sequence>MGSIGQGSSQELPLRGKPETAVFGSALKKEFLFDPEWRNLNHGSFGTYPKAIQTKLRAYQDASEARPDVFIRYEYPKLLDEAQSAVAKLLNAPENTCVFVPNATAGVNTVFRNLVWNPDGKDVILSFSTVYEACGKVADFLVDYYTGQIATKEVELTYPIDDADILQRFRDTVKQLEAEGKRARVCIFDVVSSRPGVVFPWEAMVKVCKELGVISMVDGAQGIGMVKLDLSAADPDFFVSNCHKWLFSPRGSAIFYVPERNQHLLPTTLATSHGYISKAAGARNVPLPPSKRSPFVTNFNFVGTLDNSPYLCIRDAIEWRRDVLGGEDAVLEYLWDLNKKGIELVADALKTEYMENSTGTMRNCSMANVALPIWTASKGAKAKEGDSVVAAEDVDKAFHWMLNTMVGEYKTFLSLFVHDGRYWARFSAQVYLTLEDYKWAAVLEANLALPKTLFKQDTTLAKATVKIGFSAHHPIITSISFTPKHHHFLLVAPPPTMGNQQSGPTSSDGTSDDKTQKKPSLFQRMQDQKKSKPLSDEDILKYTGKSRDELKTWSESTPGVGRNQLSGKMAMGNTSGLGGMAAAEGYGGWGPSAEPNDGKRGLKFPPGQEGDKKA</sequence>
<evidence type="ECO:0000256" key="1">
    <source>
        <dbReference type="ARBA" id="ARBA00022898"/>
    </source>
</evidence>
<dbReference type="GO" id="GO:0016740">
    <property type="term" value="F:transferase activity"/>
    <property type="evidence" value="ECO:0007669"/>
    <property type="project" value="UniProtKB-KW"/>
</dbReference>
<feature type="domain" description="Aminotransferase class V" evidence="3">
    <location>
        <begin position="77"/>
        <end position="267"/>
    </location>
</feature>
<dbReference type="InterPro" id="IPR000192">
    <property type="entry name" value="Aminotrans_V_dom"/>
</dbReference>
<feature type="compositionally biased region" description="Basic and acidic residues" evidence="2">
    <location>
        <begin position="526"/>
        <end position="552"/>
    </location>
</feature>
<evidence type="ECO:0000313" key="5">
    <source>
        <dbReference type="Proteomes" id="UP000717696"/>
    </source>
</evidence>
<dbReference type="PANTHER" id="PTHR43092:SF2">
    <property type="entry name" value="HERCYNYLCYSTEINE SULFOXIDE LYASE"/>
    <property type="match status" value="1"/>
</dbReference>
<keyword evidence="5" id="KW-1185">Reference proteome</keyword>
<reference evidence="4" key="1">
    <citation type="journal article" date="2021" name="Nat. Commun.">
        <title>Genetic determinants of endophytism in the Arabidopsis root mycobiome.</title>
        <authorList>
            <person name="Mesny F."/>
            <person name="Miyauchi S."/>
            <person name="Thiergart T."/>
            <person name="Pickel B."/>
            <person name="Atanasova L."/>
            <person name="Karlsson M."/>
            <person name="Huettel B."/>
            <person name="Barry K.W."/>
            <person name="Haridas S."/>
            <person name="Chen C."/>
            <person name="Bauer D."/>
            <person name="Andreopoulos W."/>
            <person name="Pangilinan J."/>
            <person name="LaButti K."/>
            <person name="Riley R."/>
            <person name="Lipzen A."/>
            <person name="Clum A."/>
            <person name="Drula E."/>
            <person name="Henrissat B."/>
            <person name="Kohler A."/>
            <person name="Grigoriev I.V."/>
            <person name="Martin F.M."/>
            <person name="Hacquard S."/>
        </authorList>
    </citation>
    <scope>NUCLEOTIDE SEQUENCE</scope>
    <source>
        <strain evidence="4">MPI-CAGE-AT-0021</strain>
    </source>
</reference>
<evidence type="ECO:0000256" key="2">
    <source>
        <dbReference type="SAM" id="MobiDB-lite"/>
    </source>
</evidence>
<keyword evidence="4" id="KW-0808">Transferase</keyword>
<dbReference type="EMBL" id="JAGMUU010000001">
    <property type="protein sequence ID" value="KAH7163395.1"/>
    <property type="molecule type" value="Genomic_DNA"/>
</dbReference>
<evidence type="ECO:0000259" key="3">
    <source>
        <dbReference type="Pfam" id="PF00266"/>
    </source>
</evidence>
<organism evidence="4 5">
    <name type="scientific">Dactylonectria estremocensis</name>
    <dbReference type="NCBI Taxonomy" id="1079267"/>
    <lineage>
        <taxon>Eukaryota</taxon>
        <taxon>Fungi</taxon>
        <taxon>Dikarya</taxon>
        <taxon>Ascomycota</taxon>
        <taxon>Pezizomycotina</taxon>
        <taxon>Sordariomycetes</taxon>
        <taxon>Hypocreomycetidae</taxon>
        <taxon>Hypocreales</taxon>
        <taxon>Nectriaceae</taxon>
        <taxon>Dactylonectria</taxon>
    </lineage>
</organism>
<dbReference type="InterPro" id="IPR015424">
    <property type="entry name" value="PyrdxlP-dep_Trfase"/>
</dbReference>
<dbReference type="AlphaFoldDB" id="A0A9P9FIP8"/>
<protein>
    <submittedName>
        <fullName evidence="4">Pyridoxal phosphate-dependent transferase</fullName>
    </submittedName>
</protein>
<dbReference type="InterPro" id="IPR015421">
    <property type="entry name" value="PyrdxlP-dep_Trfase_major"/>
</dbReference>
<gene>
    <name evidence="4" type="ORF">B0J13DRAFT_634653</name>
</gene>
<dbReference type="SUPFAM" id="SSF53383">
    <property type="entry name" value="PLP-dependent transferases"/>
    <property type="match status" value="1"/>
</dbReference>
<accession>A0A9P9FIP8</accession>
<comment type="caution">
    <text evidence="4">The sequence shown here is derived from an EMBL/GenBank/DDBJ whole genome shotgun (WGS) entry which is preliminary data.</text>
</comment>
<dbReference type="Proteomes" id="UP000717696">
    <property type="component" value="Unassembled WGS sequence"/>
</dbReference>
<dbReference type="Pfam" id="PF00266">
    <property type="entry name" value="Aminotran_5"/>
    <property type="match status" value="1"/>
</dbReference>
<proteinExistence type="predicted"/>
<name>A0A9P9FIP8_9HYPO</name>
<feature type="compositionally biased region" description="Gly residues" evidence="2">
    <location>
        <begin position="575"/>
        <end position="590"/>
    </location>
</feature>
<keyword evidence="1" id="KW-0663">Pyridoxal phosphate</keyword>
<dbReference type="Gene3D" id="3.40.640.10">
    <property type="entry name" value="Type I PLP-dependent aspartate aminotransferase-like (Major domain)"/>
    <property type="match status" value="1"/>
</dbReference>
<dbReference type="PANTHER" id="PTHR43092">
    <property type="entry name" value="L-CYSTEINE DESULFHYDRASE"/>
    <property type="match status" value="1"/>
</dbReference>
<evidence type="ECO:0000313" key="4">
    <source>
        <dbReference type="EMBL" id="KAH7163395.1"/>
    </source>
</evidence>
<feature type="compositionally biased region" description="Low complexity" evidence="2">
    <location>
        <begin position="500"/>
        <end position="509"/>
    </location>
</feature>
<feature type="region of interest" description="Disordered" evidence="2">
    <location>
        <begin position="490"/>
        <end position="614"/>
    </location>
</feature>